<dbReference type="Proteomes" id="UP001153269">
    <property type="component" value="Unassembled WGS sequence"/>
</dbReference>
<gene>
    <name evidence="2" type="ORF">PLEPLA_LOCUS40469</name>
</gene>
<organism evidence="2 3">
    <name type="scientific">Pleuronectes platessa</name>
    <name type="common">European plaice</name>
    <dbReference type="NCBI Taxonomy" id="8262"/>
    <lineage>
        <taxon>Eukaryota</taxon>
        <taxon>Metazoa</taxon>
        <taxon>Chordata</taxon>
        <taxon>Craniata</taxon>
        <taxon>Vertebrata</taxon>
        <taxon>Euteleostomi</taxon>
        <taxon>Actinopterygii</taxon>
        <taxon>Neopterygii</taxon>
        <taxon>Teleostei</taxon>
        <taxon>Neoteleostei</taxon>
        <taxon>Acanthomorphata</taxon>
        <taxon>Carangaria</taxon>
        <taxon>Pleuronectiformes</taxon>
        <taxon>Pleuronectoidei</taxon>
        <taxon>Pleuronectidae</taxon>
        <taxon>Pleuronectes</taxon>
    </lineage>
</organism>
<feature type="compositionally biased region" description="Basic and acidic residues" evidence="1">
    <location>
        <begin position="206"/>
        <end position="218"/>
    </location>
</feature>
<reference evidence="2" key="1">
    <citation type="submission" date="2020-03" db="EMBL/GenBank/DDBJ databases">
        <authorList>
            <person name="Weist P."/>
        </authorList>
    </citation>
    <scope>NUCLEOTIDE SEQUENCE</scope>
</reference>
<evidence type="ECO:0000313" key="3">
    <source>
        <dbReference type="Proteomes" id="UP001153269"/>
    </source>
</evidence>
<evidence type="ECO:0000313" key="2">
    <source>
        <dbReference type="EMBL" id="CAB1452719.1"/>
    </source>
</evidence>
<dbReference type="AlphaFoldDB" id="A0A9N7VLX4"/>
<evidence type="ECO:0000256" key="1">
    <source>
        <dbReference type="SAM" id="MobiDB-lite"/>
    </source>
</evidence>
<feature type="region of interest" description="Disordered" evidence="1">
    <location>
        <begin position="195"/>
        <end position="229"/>
    </location>
</feature>
<sequence length="229" mass="25885">MRKIYLDLPFPFPTPGANGRILETLLPVTCWHNSRCQPPQSFLDVSQRELSRDLLLAYACYLEGDAHLRSMNSIMSGAPPLNTPCSTVRTPFGKLNAAFLDHHTLSMPRTVNHEECGKNIQSMKTGRVCDVERRSSGISPVASKHESGCQHQNALRLDYNVIVEKFFWKPKELRSISQLHMPESIDRLNVEVDMKPGTKQQTNKCSESHRAGSTRREPTSTVPRVLWDS</sequence>
<dbReference type="EMBL" id="CADEAL010004140">
    <property type="protein sequence ID" value="CAB1452719.1"/>
    <property type="molecule type" value="Genomic_DNA"/>
</dbReference>
<proteinExistence type="predicted"/>
<keyword evidence="3" id="KW-1185">Reference proteome</keyword>
<name>A0A9N7VLX4_PLEPL</name>
<comment type="caution">
    <text evidence="2">The sequence shown here is derived from an EMBL/GenBank/DDBJ whole genome shotgun (WGS) entry which is preliminary data.</text>
</comment>
<protein>
    <submittedName>
        <fullName evidence="2">Uncharacterized protein</fullName>
    </submittedName>
</protein>
<accession>A0A9N7VLX4</accession>